<proteinExistence type="predicted"/>
<dbReference type="SMART" id="SM00831">
    <property type="entry name" value="Cation_ATPase_N"/>
    <property type="match status" value="1"/>
</dbReference>
<dbReference type="GO" id="GO:0005391">
    <property type="term" value="F:P-type sodium:potassium-exchanging transporter activity"/>
    <property type="evidence" value="ECO:0007669"/>
    <property type="project" value="TreeGrafter"/>
</dbReference>
<dbReference type="SFLD" id="SFLDG00002">
    <property type="entry name" value="C1.7:_P-type_atpase_like"/>
    <property type="match status" value="1"/>
</dbReference>
<feature type="transmembrane region" description="Helical" evidence="10">
    <location>
        <begin position="826"/>
        <end position="849"/>
    </location>
</feature>
<dbReference type="InterPro" id="IPR008250">
    <property type="entry name" value="ATPase_P-typ_transduc_dom_A_sf"/>
</dbReference>
<feature type="transmembrane region" description="Helical" evidence="10">
    <location>
        <begin position="154"/>
        <end position="183"/>
    </location>
</feature>
<dbReference type="PRINTS" id="PR00119">
    <property type="entry name" value="CATATPASE"/>
</dbReference>
<evidence type="ECO:0000313" key="13">
    <source>
        <dbReference type="Proteomes" id="UP000051952"/>
    </source>
</evidence>
<protein>
    <submittedName>
        <fullName evidence="12">Hydrogen potassium-exchanging ATPase 4a, putative</fullName>
    </submittedName>
</protein>
<dbReference type="PANTHER" id="PTHR43294:SF21">
    <property type="entry name" value="CATION TRANSPORTING ATPASE"/>
    <property type="match status" value="1"/>
</dbReference>
<dbReference type="SUPFAM" id="SSF81653">
    <property type="entry name" value="Calcium ATPase, transduction domain A"/>
    <property type="match status" value="1"/>
</dbReference>
<evidence type="ECO:0000256" key="10">
    <source>
        <dbReference type="SAM" id="Phobius"/>
    </source>
</evidence>
<evidence type="ECO:0000313" key="12">
    <source>
        <dbReference type="EMBL" id="CUG09857.1"/>
    </source>
</evidence>
<dbReference type="SFLD" id="SFLDS00003">
    <property type="entry name" value="Haloacid_Dehalogenase"/>
    <property type="match status" value="1"/>
</dbReference>
<dbReference type="Pfam" id="PF13246">
    <property type="entry name" value="Cation_ATPase"/>
    <property type="match status" value="1"/>
</dbReference>
<dbReference type="SUPFAM" id="SSF56784">
    <property type="entry name" value="HAD-like"/>
    <property type="match status" value="1"/>
</dbReference>
<dbReference type="InterPro" id="IPR044492">
    <property type="entry name" value="P_typ_ATPase_HD_dom"/>
</dbReference>
<evidence type="ECO:0000256" key="6">
    <source>
        <dbReference type="ARBA" id="ARBA00022967"/>
    </source>
</evidence>
<keyword evidence="8 10" id="KW-0472">Membrane</keyword>
<feature type="transmembrane region" description="Helical" evidence="10">
    <location>
        <begin position="383"/>
        <end position="410"/>
    </location>
</feature>
<dbReference type="GO" id="GO:0005886">
    <property type="term" value="C:plasma membrane"/>
    <property type="evidence" value="ECO:0007669"/>
    <property type="project" value="UniProtKB-SubCell"/>
</dbReference>
<dbReference type="InterPro" id="IPR006068">
    <property type="entry name" value="ATPase_P-typ_cation-transptr_C"/>
</dbReference>
<feature type="compositionally biased region" description="Basic and acidic residues" evidence="9">
    <location>
        <begin position="1"/>
        <end position="10"/>
    </location>
</feature>
<evidence type="ECO:0000256" key="8">
    <source>
        <dbReference type="ARBA" id="ARBA00023136"/>
    </source>
</evidence>
<dbReference type="FunFam" id="3.40.50.1000:FF:000083">
    <property type="entry name" value="Sodium/potassium-transporting ATPase subunit alpha"/>
    <property type="match status" value="1"/>
</dbReference>
<evidence type="ECO:0000256" key="2">
    <source>
        <dbReference type="ARBA" id="ARBA00022475"/>
    </source>
</evidence>
<evidence type="ECO:0000256" key="7">
    <source>
        <dbReference type="ARBA" id="ARBA00022989"/>
    </source>
</evidence>
<dbReference type="GO" id="GO:0006883">
    <property type="term" value="P:intracellular sodium ion homeostasis"/>
    <property type="evidence" value="ECO:0007669"/>
    <property type="project" value="TreeGrafter"/>
</dbReference>
<feature type="region of interest" description="Disordered" evidence="9">
    <location>
        <begin position="1"/>
        <end position="50"/>
    </location>
</feature>
<feature type="domain" description="Cation-transporting P-type ATPase N-terminal" evidence="11">
    <location>
        <begin position="109"/>
        <end position="182"/>
    </location>
</feature>
<feature type="transmembrane region" description="Helical" evidence="10">
    <location>
        <begin position="357"/>
        <end position="377"/>
    </location>
</feature>
<dbReference type="OrthoDB" id="158672at2759"/>
<dbReference type="Pfam" id="PF00689">
    <property type="entry name" value="Cation_ATPase_C"/>
    <property type="match status" value="1"/>
</dbReference>
<dbReference type="EMBL" id="CYKH01000650">
    <property type="protein sequence ID" value="CUG09857.1"/>
    <property type="molecule type" value="Genomic_DNA"/>
</dbReference>
<dbReference type="InterPro" id="IPR004014">
    <property type="entry name" value="ATPase_P-typ_cation-transptr_N"/>
</dbReference>
<dbReference type="InterPro" id="IPR036412">
    <property type="entry name" value="HAD-like_sf"/>
</dbReference>
<evidence type="ECO:0000256" key="3">
    <source>
        <dbReference type="ARBA" id="ARBA00022692"/>
    </source>
</evidence>
<dbReference type="Gene3D" id="3.40.50.1000">
    <property type="entry name" value="HAD superfamily/HAD-like"/>
    <property type="match status" value="1"/>
</dbReference>
<dbReference type="SFLD" id="SFLDF00027">
    <property type="entry name" value="p-type_atpase"/>
    <property type="match status" value="1"/>
</dbReference>
<dbReference type="VEuPathDB" id="TriTrypDB:BSAL_74345"/>
<dbReference type="GO" id="GO:1902600">
    <property type="term" value="P:proton transmembrane transport"/>
    <property type="evidence" value="ECO:0007669"/>
    <property type="project" value="TreeGrafter"/>
</dbReference>
<keyword evidence="5" id="KW-0067">ATP-binding</keyword>
<feature type="transmembrane region" description="Helical" evidence="10">
    <location>
        <begin position="1053"/>
        <end position="1071"/>
    </location>
</feature>
<evidence type="ECO:0000259" key="11">
    <source>
        <dbReference type="SMART" id="SM00831"/>
    </source>
</evidence>
<feature type="transmembrane region" description="Helical" evidence="10">
    <location>
        <begin position="982"/>
        <end position="1003"/>
    </location>
</feature>
<dbReference type="Pfam" id="PF00690">
    <property type="entry name" value="Cation_ATPase_N"/>
    <property type="match status" value="1"/>
</dbReference>
<dbReference type="SUPFAM" id="SSF81660">
    <property type="entry name" value="Metal cation-transporting ATPase, ATP-binding domain N"/>
    <property type="match status" value="1"/>
</dbReference>
<sequence length="1095" mass="120398">MTDKKPHEPIEMGAPTSTFAPEDPVRRNTSRLRRMQDQVQPSEGGGSPSLLQRLKAAPLDIGATRVAYEEGEVPPRSPTGAMRQHSGLVQRKISAAKVREAQAQATDDNWHKLTQEEMFKFFHSSISGLTDAEANEQLRLVGPNKITEPPRQSLLVTFILNCLGGFSLMLFGASVLAFVVFAIEKTQQDLFDVQTLALAIVLIIVILITSGFQTYQEGQADSVMASLMQMAAEDSFVVRGGRTFKIPSADLVPGDIVKVSVGEKVPADLRILEASELKVNNAPLTGENIDIKLGTEPRHETLFEAKNIARSGCTFTTGSGVAIVFATGDNTFLGKIAEATTNAETPDTLLKREVRRIIFFMSGIAVVLSGIVLGLSFGRGDKWYVAIVYVIGIVIANVPEGLLPQITVALTLTAQRMLDRGVLVTNMEIIETLGAVTVICSDKTGTITCNRMTVSHLYYGGELHKGPWTPGAKDLALYDASDPNFKQLQICATLSTEATFITFESDVLKRQARGDASETALIKFFETVQPIEEVRASNPRAGLVPFNSTNKYMVSVNTTNEATSTHRIFMKGAAERVLPRCTTWASAKGEQPLDDDSRAEIEAMVLTIAKKGERVLMFASMPYDAPEGDLTDEGGEPIFPLSGFTFTGLISLVDPPRPTVQAALDQCASAGIQVYMVTGDHPATAVAICQSLGYQLTPCEVLKRTSDQNPETTFCVVHGINDIPKFTEADWDFVFECKQAVFARTMPEQKQAIVHHLHKLGAIVAMTGDGVNDASALKVAHVGIAMGSGSAVARDAAQVVLLNDDFGAIVDGVREGRLIFENLKKCVAYVLSHLVPEVVPFLITIVGGFPLGIQTLVILFIDLGTELFPAVMLAYEEPEDSIMLIPPRTPDQDLVTVKMMLLTYGLIGLVETFMCYWGFVWVFYKEGFSVNQLWYTNTDWATEPADFTAEDETLYMNLCLANTKYEGSCADKSQWYDYRQTALARAQAAYFLHLVWAQFGNIFCRRTQVNSGISAERMKANPRLLLGMLFSLCIGILVIYLPGLQDICKVDPIWIKYVFTGCWIIPIYVGLEELRKYLIRRDLPHHNLLYRLTVY</sequence>
<accession>A0A0S4J1M1</accession>
<dbReference type="GO" id="GO:0016887">
    <property type="term" value="F:ATP hydrolysis activity"/>
    <property type="evidence" value="ECO:0007669"/>
    <property type="project" value="InterPro"/>
</dbReference>
<dbReference type="Gene3D" id="2.70.150.10">
    <property type="entry name" value="Calcium-transporting ATPase, cytoplasmic transduction domain A"/>
    <property type="match status" value="1"/>
</dbReference>
<dbReference type="Proteomes" id="UP000051952">
    <property type="component" value="Unassembled WGS sequence"/>
</dbReference>
<keyword evidence="13" id="KW-1185">Reference proteome</keyword>
<dbReference type="GO" id="GO:0030007">
    <property type="term" value="P:intracellular potassium ion homeostasis"/>
    <property type="evidence" value="ECO:0007669"/>
    <property type="project" value="TreeGrafter"/>
</dbReference>
<evidence type="ECO:0000256" key="1">
    <source>
        <dbReference type="ARBA" id="ARBA00004651"/>
    </source>
</evidence>
<dbReference type="AlphaFoldDB" id="A0A0S4J1M1"/>
<dbReference type="GO" id="GO:0005524">
    <property type="term" value="F:ATP binding"/>
    <property type="evidence" value="ECO:0007669"/>
    <property type="project" value="UniProtKB-KW"/>
</dbReference>
<dbReference type="Gene3D" id="3.40.1110.10">
    <property type="entry name" value="Calcium-transporting ATPase, cytoplasmic domain N"/>
    <property type="match status" value="1"/>
</dbReference>
<dbReference type="NCBIfam" id="TIGR01494">
    <property type="entry name" value="ATPase_P-type"/>
    <property type="match status" value="2"/>
</dbReference>
<dbReference type="OMA" id="NGQEYSM"/>
<dbReference type="InterPro" id="IPR001757">
    <property type="entry name" value="P_typ_ATPase"/>
</dbReference>
<gene>
    <name evidence="12" type="ORF">BSAL_74345</name>
</gene>
<dbReference type="InterPro" id="IPR023214">
    <property type="entry name" value="HAD_sf"/>
</dbReference>
<feature type="transmembrane region" description="Helical" evidence="10">
    <location>
        <begin position="195"/>
        <end position="215"/>
    </location>
</feature>
<keyword evidence="2" id="KW-1003">Cell membrane</keyword>
<comment type="subcellular location">
    <subcellularLocation>
        <location evidence="1">Cell membrane</location>
        <topology evidence="1">Multi-pass membrane protein</topology>
    </subcellularLocation>
</comment>
<dbReference type="Gene3D" id="1.20.1110.10">
    <property type="entry name" value="Calcium-transporting ATPase, transmembrane domain"/>
    <property type="match status" value="1"/>
</dbReference>
<evidence type="ECO:0000256" key="4">
    <source>
        <dbReference type="ARBA" id="ARBA00022741"/>
    </source>
</evidence>
<dbReference type="PANTHER" id="PTHR43294">
    <property type="entry name" value="SODIUM/POTASSIUM-TRANSPORTING ATPASE SUBUNIT ALPHA"/>
    <property type="match status" value="1"/>
</dbReference>
<dbReference type="PROSITE" id="PS00154">
    <property type="entry name" value="ATPASE_E1_E2"/>
    <property type="match status" value="1"/>
</dbReference>
<feature type="transmembrane region" description="Helical" evidence="10">
    <location>
        <begin position="901"/>
        <end position="924"/>
    </location>
</feature>
<dbReference type="InterPro" id="IPR059000">
    <property type="entry name" value="ATPase_P-type_domA"/>
</dbReference>
<keyword evidence="4" id="KW-0547">Nucleotide-binding</keyword>
<dbReference type="SUPFAM" id="SSF81665">
    <property type="entry name" value="Calcium ATPase, transmembrane domain M"/>
    <property type="match status" value="1"/>
</dbReference>
<feature type="transmembrane region" description="Helical" evidence="10">
    <location>
        <begin position="1024"/>
        <end position="1041"/>
    </location>
</feature>
<dbReference type="InterPro" id="IPR023298">
    <property type="entry name" value="ATPase_P-typ_TM_dom_sf"/>
</dbReference>
<dbReference type="GO" id="GO:1990573">
    <property type="term" value="P:potassium ion import across plasma membrane"/>
    <property type="evidence" value="ECO:0007669"/>
    <property type="project" value="TreeGrafter"/>
</dbReference>
<evidence type="ECO:0000256" key="5">
    <source>
        <dbReference type="ARBA" id="ARBA00022840"/>
    </source>
</evidence>
<dbReference type="PRINTS" id="PR00121">
    <property type="entry name" value="NAKATPASE"/>
</dbReference>
<dbReference type="InterPro" id="IPR023299">
    <property type="entry name" value="ATPase_P-typ_cyto_dom_N"/>
</dbReference>
<organism evidence="12 13">
    <name type="scientific">Bodo saltans</name>
    <name type="common">Flagellated protozoan</name>
    <dbReference type="NCBI Taxonomy" id="75058"/>
    <lineage>
        <taxon>Eukaryota</taxon>
        <taxon>Discoba</taxon>
        <taxon>Euglenozoa</taxon>
        <taxon>Kinetoplastea</taxon>
        <taxon>Metakinetoplastina</taxon>
        <taxon>Eubodonida</taxon>
        <taxon>Bodonidae</taxon>
        <taxon>Bodo</taxon>
    </lineage>
</organism>
<evidence type="ECO:0000256" key="9">
    <source>
        <dbReference type="SAM" id="MobiDB-lite"/>
    </source>
</evidence>
<reference evidence="13" key="1">
    <citation type="submission" date="2015-09" db="EMBL/GenBank/DDBJ databases">
        <authorList>
            <consortium name="Pathogen Informatics"/>
        </authorList>
    </citation>
    <scope>NUCLEOTIDE SEQUENCE [LARGE SCALE GENOMIC DNA]</scope>
    <source>
        <strain evidence="13">Lake Konstanz</strain>
    </source>
</reference>
<keyword evidence="7 10" id="KW-1133">Transmembrane helix</keyword>
<dbReference type="Pfam" id="PF00122">
    <property type="entry name" value="E1-E2_ATPase"/>
    <property type="match status" value="1"/>
</dbReference>
<dbReference type="GO" id="GO:0036376">
    <property type="term" value="P:sodium ion export across plasma membrane"/>
    <property type="evidence" value="ECO:0007669"/>
    <property type="project" value="TreeGrafter"/>
</dbReference>
<name>A0A0S4J1M1_BODSA</name>
<dbReference type="InterPro" id="IPR050510">
    <property type="entry name" value="Cation_transp_ATPase_P-type"/>
</dbReference>
<keyword evidence="3 10" id="KW-0812">Transmembrane</keyword>
<keyword evidence="6" id="KW-1278">Translocase</keyword>
<dbReference type="InterPro" id="IPR018303">
    <property type="entry name" value="ATPase_P-typ_P_site"/>
</dbReference>